<keyword evidence="1" id="KW-1133">Transmembrane helix</keyword>
<proteinExistence type="predicted"/>
<dbReference type="InterPro" id="IPR032816">
    <property type="entry name" value="VTT_dom"/>
</dbReference>
<evidence type="ECO:0000313" key="3">
    <source>
        <dbReference type="Proteomes" id="UP000515121"/>
    </source>
</evidence>
<feature type="transmembrane region" description="Helical" evidence="1">
    <location>
        <begin position="152"/>
        <end position="173"/>
    </location>
</feature>
<keyword evidence="1" id="KW-0472">Membrane</keyword>
<evidence type="ECO:0000259" key="2">
    <source>
        <dbReference type="Pfam" id="PF09335"/>
    </source>
</evidence>
<reference evidence="4" key="1">
    <citation type="submission" date="2025-08" db="UniProtKB">
        <authorList>
            <consortium name="RefSeq"/>
        </authorList>
    </citation>
    <scope>IDENTIFICATION</scope>
    <source>
        <tissue evidence="4">Fruit stalk</tissue>
    </source>
</reference>
<dbReference type="PANTHER" id="PTHR46431:SF4">
    <property type="entry name" value="ASSOCIATED GOLGI PROTEIN FAMILY, PUTATIVE-RELATED"/>
    <property type="match status" value="1"/>
</dbReference>
<dbReference type="Pfam" id="PF09335">
    <property type="entry name" value="VTT_dom"/>
    <property type="match status" value="1"/>
</dbReference>
<feature type="transmembrane region" description="Helical" evidence="1">
    <location>
        <begin position="119"/>
        <end position="140"/>
    </location>
</feature>
<feature type="domain" description="VTT" evidence="2">
    <location>
        <begin position="133"/>
        <end position="250"/>
    </location>
</feature>
<dbReference type="PANTHER" id="PTHR46431">
    <property type="entry name" value="EXPRESSED PROTEIN"/>
    <property type="match status" value="1"/>
</dbReference>
<name>A0A6P6AXA5_DURZI</name>
<gene>
    <name evidence="4" type="primary">LOC111313008</name>
</gene>
<dbReference type="Proteomes" id="UP000515121">
    <property type="component" value="Unplaced"/>
</dbReference>
<dbReference type="OrthoDB" id="202840at2759"/>
<dbReference type="KEGG" id="dzi:111313008"/>
<dbReference type="RefSeq" id="XP_022769498.1">
    <property type="nucleotide sequence ID" value="XM_022913763.1"/>
</dbReference>
<feature type="transmembrane region" description="Helical" evidence="1">
    <location>
        <begin position="278"/>
        <end position="297"/>
    </location>
</feature>
<sequence>MLDSDATGLRPISSFEPKIIHLLSVDKFSLTRKLVTEQMEARRSMETNDVDVEYVRLIEEDSSGAGFGLRLQEETVPQSPSNGKSWTWLLKLIVICISLVVVPAIKWEEQAFNSFEQVIVIFASLALFPVVCLPSTPSIWVAGMTFGYGKEFLLVVAGVSVGVSLPYFAGSIFHGKIQGLSEKYPQHASILRLAGEGKWIHQFQAVTSIRISPLPYIILNHAVVATNVDYSPYLFGTLVGMVPEVFVALYRLDHHQFHILIRSFEEATQDKRTPTRELLVFNVVGFCASMIAILSAFTQRGDVIGKFRPCGEAEVGRMNGNGNTFDRD</sequence>
<accession>A0A6P6AXA5</accession>
<keyword evidence="3" id="KW-1185">Reference proteome</keyword>
<dbReference type="AlphaFoldDB" id="A0A6P6AXA5"/>
<keyword evidence="1" id="KW-0812">Transmembrane</keyword>
<organism evidence="3 4">
    <name type="scientific">Durio zibethinus</name>
    <name type="common">Durian</name>
    <dbReference type="NCBI Taxonomy" id="66656"/>
    <lineage>
        <taxon>Eukaryota</taxon>
        <taxon>Viridiplantae</taxon>
        <taxon>Streptophyta</taxon>
        <taxon>Embryophyta</taxon>
        <taxon>Tracheophyta</taxon>
        <taxon>Spermatophyta</taxon>
        <taxon>Magnoliopsida</taxon>
        <taxon>eudicotyledons</taxon>
        <taxon>Gunneridae</taxon>
        <taxon>Pentapetalae</taxon>
        <taxon>rosids</taxon>
        <taxon>malvids</taxon>
        <taxon>Malvales</taxon>
        <taxon>Malvaceae</taxon>
        <taxon>Helicteroideae</taxon>
        <taxon>Durio</taxon>
    </lineage>
</organism>
<protein>
    <submittedName>
        <fullName evidence="4">Uncharacterized protein LOC111313008</fullName>
    </submittedName>
</protein>
<evidence type="ECO:0000313" key="4">
    <source>
        <dbReference type="RefSeq" id="XP_022769498.1"/>
    </source>
</evidence>
<feature type="transmembrane region" description="Helical" evidence="1">
    <location>
        <begin position="88"/>
        <end position="107"/>
    </location>
</feature>
<dbReference type="GeneID" id="111313008"/>
<evidence type="ECO:0000256" key="1">
    <source>
        <dbReference type="SAM" id="Phobius"/>
    </source>
</evidence>